<name>A0A7C4KZZ2_9CHLR</name>
<evidence type="ECO:0000256" key="5">
    <source>
        <dbReference type="ARBA" id="ARBA00022723"/>
    </source>
</evidence>
<feature type="domain" description="Radical SAM core" evidence="9">
    <location>
        <begin position="128"/>
        <end position="359"/>
    </location>
</feature>
<dbReference type="InterPro" id="IPR007197">
    <property type="entry name" value="rSAM"/>
</dbReference>
<keyword evidence="7" id="KW-0411">Iron-sulfur</keyword>
<evidence type="ECO:0000256" key="6">
    <source>
        <dbReference type="ARBA" id="ARBA00023004"/>
    </source>
</evidence>
<dbReference type="InterPro" id="IPR006638">
    <property type="entry name" value="Elp3/MiaA/NifB-like_rSAM"/>
</dbReference>
<evidence type="ECO:0000256" key="2">
    <source>
        <dbReference type="ARBA" id="ARBA00022485"/>
    </source>
</evidence>
<keyword evidence="2" id="KW-0004">4Fe-4S</keyword>
<dbReference type="PROSITE" id="PS51449">
    <property type="entry name" value="MTTASE_N"/>
    <property type="match status" value="1"/>
</dbReference>
<proteinExistence type="predicted"/>
<keyword evidence="3 10" id="KW-0808">Transferase</keyword>
<dbReference type="InterPro" id="IPR023404">
    <property type="entry name" value="rSAM_horseshoe"/>
</dbReference>
<dbReference type="PROSITE" id="PS51918">
    <property type="entry name" value="RADICAL_SAM"/>
    <property type="match status" value="1"/>
</dbReference>
<evidence type="ECO:0000256" key="3">
    <source>
        <dbReference type="ARBA" id="ARBA00022679"/>
    </source>
</evidence>
<dbReference type="GO" id="GO:0051539">
    <property type="term" value="F:4 iron, 4 sulfur cluster binding"/>
    <property type="evidence" value="ECO:0007669"/>
    <property type="project" value="UniProtKB-KW"/>
</dbReference>
<dbReference type="GO" id="GO:0046872">
    <property type="term" value="F:metal ion binding"/>
    <property type="evidence" value="ECO:0007669"/>
    <property type="project" value="UniProtKB-KW"/>
</dbReference>
<dbReference type="SFLD" id="SFLDG01061">
    <property type="entry name" value="methylthiotransferase"/>
    <property type="match status" value="1"/>
</dbReference>
<dbReference type="EMBL" id="DSXR01000014">
    <property type="protein sequence ID" value="HGS86163.1"/>
    <property type="molecule type" value="Genomic_DNA"/>
</dbReference>
<keyword evidence="5" id="KW-0479">Metal-binding</keyword>
<comment type="caution">
    <text evidence="10">The sequence shown here is derived from an EMBL/GenBank/DDBJ whole genome shotgun (WGS) entry which is preliminary data.</text>
</comment>
<dbReference type="PROSITE" id="PS01278">
    <property type="entry name" value="MTTASE_RADICAL"/>
    <property type="match status" value="1"/>
</dbReference>
<protein>
    <submittedName>
        <fullName evidence="10">tRNA (N(6)-L-threonylcarbamoyladenosine(37)-C(2))-methylthiotransferase MtaB</fullName>
    </submittedName>
</protein>
<keyword evidence="4" id="KW-0949">S-adenosyl-L-methionine</keyword>
<dbReference type="InterPro" id="IPR013848">
    <property type="entry name" value="Methylthiotransferase_N"/>
</dbReference>
<dbReference type="GO" id="GO:0035598">
    <property type="term" value="F:tRNA (N(6)-L-threonylcarbamoyladenosine(37)-C(2))-methylthiotransferase activity"/>
    <property type="evidence" value="ECO:0007669"/>
    <property type="project" value="TreeGrafter"/>
</dbReference>
<dbReference type="SMART" id="SM00729">
    <property type="entry name" value="Elp3"/>
    <property type="match status" value="1"/>
</dbReference>
<dbReference type="PANTHER" id="PTHR11918:SF45">
    <property type="entry name" value="THREONYLCARBAMOYLADENOSINE TRNA METHYLTHIOTRANSFERASE"/>
    <property type="match status" value="1"/>
</dbReference>
<dbReference type="Gene3D" id="3.80.30.20">
    <property type="entry name" value="tm_1862 like domain"/>
    <property type="match status" value="1"/>
</dbReference>
<evidence type="ECO:0000256" key="4">
    <source>
        <dbReference type="ARBA" id="ARBA00022691"/>
    </source>
</evidence>
<gene>
    <name evidence="10" type="primary">mtaB</name>
    <name evidence="10" type="ORF">ENT17_00925</name>
</gene>
<dbReference type="Pfam" id="PF00919">
    <property type="entry name" value="UPF0004"/>
    <property type="match status" value="1"/>
</dbReference>
<dbReference type="PANTHER" id="PTHR11918">
    <property type="entry name" value="RADICAL SAM PROTEINS"/>
    <property type="match status" value="1"/>
</dbReference>
<comment type="cofactor">
    <cofactor evidence="1">
        <name>[4Fe-4S] cluster</name>
        <dbReference type="ChEBI" id="CHEBI:49883"/>
    </cofactor>
</comment>
<accession>A0A7C4KZZ2</accession>
<evidence type="ECO:0000313" key="10">
    <source>
        <dbReference type="EMBL" id="HGS86163.1"/>
    </source>
</evidence>
<reference evidence="10" key="1">
    <citation type="journal article" date="2020" name="mSystems">
        <title>Genome- and Community-Level Interaction Insights into Carbon Utilization and Element Cycling Functions of Hydrothermarchaeota in Hydrothermal Sediment.</title>
        <authorList>
            <person name="Zhou Z."/>
            <person name="Liu Y."/>
            <person name="Xu W."/>
            <person name="Pan J."/>
            <person name="Luo Z.H."/>
            <person name="Li M."/>
        </authorList>
    </citation>
    <scope>NUCLEOTIDE SEQUENCE [LARGE SCALE GENOMIC DNA]</scope>
    <source>
        <strain evidence="10">SpSt-556</strain>
    </source>
</reference>
<dbReference type="InterPro" id="IPR020612">
    <property type="entry name" value="Methylthiotransferase_CS"/>
</dbReference>
<dbReference type="SFLD" id="SFLDS00029">
    <property type="entry name" value="Radical_SAM"/>
    <property type="match status" value="1"/>
</dbReference>
<keyword evidence="6" id="KW-0408">Iron</keyword>
<evidence type="ECO:0000259" key="8">
    <source>
        <dbReference type="PROSITE" id="PS51449"/>
    </source>
</evidence>
<evidence type="ECO:0000259" key="9">
    <source>
        <dbReference type="PROSITE" id="PS51918"/>
    </source>
</evidence>
<evidence type="ECO:0000256" key="7">
    <source>
        <dbReference type="ARBA" id="ARBA00023014"/>
    </source>
</evidence>
<organism evidence="10">
    <name type="scientific">Bellilinea caldifistulae</name>
    <dbReference type="NCBI Taxonomy" id="360411"/>
    <lineage>
        <taxon>Bacteria</taxon>
        <taxon>Bacillati</taxon>
        <taxon>Chloroflexota</taxon>
        <taxon>Anaerolineae</taxon>
        <taxon>Anaerolineales</taxon>
        <taxon>Anaerolineaceae</taxon>
        <taxon>Bellilinea</taxon>
    </lineage>
</organism>
<dbReference type="SFLD" id="SFLDG01082">
    <property type="entry name" value="B12-binding_domain_containing"/>
    <property type="match status" value="1"/>
</dbReference>
<dbReference type="InterPro" id="IPR058240">
    <property type="entry name" value="rSAM_sf"/>
</dbReference>
<dbReference type="InterPro" id="IPR005839">
    <property type="entry name" value="Methylthiotransferase"/>
</dbReference>
<dbReference type="AlphaFoldDB" id="A0A7C4KZZ2"/>
<sequence>MRIYFDTVGCRLNQSEIELLARQFRAAGHSIAETAAEADVVVINTCTVTSAAASDSRQKIRQAARAGNAAIAVTGCWATLEPEAARQMPHVSWVVPNQEKHHLTATVLGVPLETFDLEPLARQPLPGIHQRTRAFIKVQDGCDNFCTFCITRLARGKGRSESIGEVVADVRAAVTGGAREVVLSGVHLGSWGQDFSPQLHLRHLIEAILSDTDVKRVRLSSLEPWDLGEEFFRLWENPRMCRHLHLPLQSGSAATLKRMVRKTTPPAYRRLLESARAHCSEIAITTDVIVGFPGESDAEFEESLAFVREMNFAGGHVFSYSMREGTAAARMKGMVHGAVIRERNARMREVLWQSSLTYRQRFIGSVAGVLWESCDEVGVNGWRLHGLTDHYLRVEAFSPNPLWNQISQVRLEEMTDEGLRGVILNDGK</sequence>
<evidence type="ECO:0000256" key="1">
    <source>
        <dbReference type="ARBA" id="ARBA00001966"/>
    </source>
</evidence>
<dbReference type="NCBIfam" id="TIGR00089">
    <property type="entry name" value="MiaB/RimO family radical SAM methylthiotransferase"/>
    <property type="match status" value="1"/>
</dbReference>
<feature type="domain" description="MTTase N-terminal" evidence="8">
    <location>
        <begin position="1"/>
        <end position="113"/>
    </location>
</feature>
<dbReference type="SUPFAM" id="SSF102114">
    <property type="entry name" value="Radical SAM enzymes"/>
    <property type="match status" value="1"/>
</dbReference>
<dbReference type="Gene3D" id="3.40.50.12160">
    <property type="entry name" value="Methylthiotransferase, N-terminal domain"/>
    <property type="match status" value="1"/>
</dbReference>
<dbReference type="InterPro" id="IPR038135">
    <property type="entry name" value="Methylthiotransferase_N_sf"/>
</dbReference>
<dbReference type="CDD" id="cd01335">
    <property type="entry name" value="Radical_SAM"/>
    <property type="match status" value="1"/>
</dbReference>
<dbReference type="NCBIfam" id="TIGR01579">
    <property type="entry name" value="MiaB-like-C"/>
    <property type="match status" value="1"/>
</dbReference>
<dbReference type="InterPro" id="IPR006467">
    <property type="entry name" value="MiaB-like_bact"/>
</dbReference>
<dbReference type="Pfam" id="PF04055">
    <property type="entry name" value="Radical_SAM"/>
    <property type="match status" value="1"/>
</dbReference>